<evidence type="ECO:0000256" key="2">
    <source>
        <dbReference type="SAM" id="Phobius"/>
    </source>
</evidence>
<reference evidence="4" key="1">
    <citation type="submission" date="2016-11" db="UniProtKB">
        <authorList>
            <consortium name="WormBaseParasite"/>
        </authorList>
    </citation>
    <scope>IDENTIFICATION</scope>
</reference>
<dbReference type="AlphaFoldDB" id="A0A1I7UPM3"/>
<dbReference type="WBParaSite" id="Csp11.Scaffold630.g18080.t1">
    <property type="protein sequence ID" value="Csp11.Scaffold630.g18080.t1"/>
    <property type="gene ID" value="Csp11.Scaffold630.g18080"/>
</dbReference>
<keyword evidence="2" id="KW-1133">Transmembrane helix</keyword>
<keyword evidence="3" id="KW-1185">Reference proteome</keyword>
<evidence type="ECO:0000256" key="1">
    <source>
        <dbReference type="SAM" id="MobiDB-lite"/>
    </source>
</evidence>
<dbReference type="PROSITE" id="PS51257">
    <property type="entry name" value="PROKAR_LIPOPROTEIN"/>
    <property type="match status" value="1"/>
</dbReference>
<name>A0A1I7UPM3_9PELO</name>
<accession>A0A1I7UPM3</accession>
<feature type="region of interest" description="Disordered" evidence="1">
    <location>
        <begin position="71"/>
        <end position="91"/>
    </location>
</feature>
<keyword evidence="2" id="KW-0812">Transmembrane</keyword>
<protein>
    <submittedName>
        <fullName evidence="4">Uncharacterized protein</fullName>
    </submittedName>
</protein>
<keyword evidence="2" id="KW-0472">Membrane</keyword>
<sequence length="91" mass="10705">MTSEKPEVLTLINVFALIIVVLLSWVAFFSCMLCLHKFFTMPEWFFPVFRDATQKRVRQLRDVQERRIEENENLEDDISEGYGSNESESIA</sequence>
<feature type="transmembrane region" description="Helical" evidence="2">
    <location>
        <begin position="12"/>
        <end position="35"/>
    </location>
</feature>
<proteinExistence type="predicted"/>
<organism evidence="3 4">
    <name type="scientific">Caenorhabditis tropicalis</name>
    <dbReference type="NCBI Taxonomy" id="1561998"/>
    <lineage>
        <taxon>Eukaryota</taxon>
        <taxon>Metazoa</taxon>
        <taxon>Ecdysozoa</taxon>
        <taxon>Nematoda</taxon>
        <taxon>Chromadorea</taxon>
        <taxon>Rhabditida</taxon>
        <taxon>Rhabditina</taxon>
        <taxon>Rhabditomorpha</taxon>
        <taxon>Rhabditoidea</taxon>
        <taxon>Rhabditidae</taxon>
        <taxon>Peloderinae</taxon>
        <taxon>Caenorhabditis</taxon>
    </lineage>
</organism>
<dbReference type="Proteomes" id="UP000095282">
    <property type="component" value="Unplaced"/>
</dbReference>
<feature type="compositionally biased region" description="Polar residues" evidence="1">
    <location>
        <begin position="82"/>
        <end position="91"/>
    </location>
</feature>
<evidence type="ECO:0000313" key="4">
    <source>
        <dbReference type="WBParaSite" id="Csp11.Scaffold630.g18080.t1"/>
    </source>
</evidence>
<evidence type="ECO:0000313" key="3">
    <source>
        <dbReference type="Proteomes" id="UP000095282"/>
    </source>
</evidence>